<evidence type="ECO:0000313" key="8">
    <source>
        <dbReference type="EMBL" id="MFC0626039.1"/>
    </source>
</evidence>
<feature type="active site" description="Charge relay system" evidence="5">
    <location>
        <position position="291"/>
    </location>
</feature>
<keyword evidence="9" id="KW-1185">Reference proteome</keyword>
<dbReference type="SUPFAM" id="SSF52743">
    <property type="entry name" value="Subtilisin-like"/>
    <property type="match status" value="1"/>
</dbReference>
<dbReference type="RefSeq" id="WP_380049087.1">
    <property type="nucleotide sequence ID" value="NZ_JBHLTC010000020.1"/>
</dbReference>
<accession>A0ABV6QN26</accession>
<comment type="caution">
    <text evidence="8">The sequence shown here is derived from an EMBL/GenBank/DDBJ whole genome shotgun (WGS) entry which is preliminary data.</text>
</comment>
<dbReference type="PROSITE" id="PS00136">
    <property type="entry name" value="SUBTILASE_ASP"/>
    <property type="match status" value="1"/>
</dbReference>
<feature type="active site" description="Charge relay system" evidence="5">
    <location>
        <position position="471"/>
    </location>
</feature>
<dbReference type="InterPro" id="IPR022398">
    <property type="entry name" value="Peptidase_S8_His-AS"/>
</dbReference>
<dbReference type="InterPro" id="IPR023828">
    <property type="entry name" value="Peptidase_S8_Ser-AS"/>
</dbReference>
<dbReference type="PANTHER" id="PTHR43806:SF65">
    <property type="entry name" value="SERINE PROTEASE APRX"/>
    <property type="match status" value="1"/>
</dbReference>
<evidence type="ECO:0000256" key="5">
    <source>
        <dbReference type="PROSITE-ProRule" id="PRU01240"/>
    </source>
</evidence>
<dbReference type="PANTHER" id="PTHR43806">
    <property type="entry name" value="PEPTIDASE S8"/>
    <property type="match status" value="1"/>
</dbReference>
<evidence type="ECO:0000256" key="3">
    <source>
        <dbReference type="ARBA" id="ARBA00022801"/>
    </source>
</evidence>
<dbReference type="InterPro" id="IPR015500">
    <property type="entry name" value="Peptidase_S8_subtilisin-rel"/>
</dbReference>
<dbReference type="PROSITE" id="PS00137">
    <property type="entry name" value="SUBTILASE_HIS"/>
    <property type="match status" value="1"/>
</dbReference>
<keyword evidence="3 5" id="KW-0378">Hydrolase</keyword>
<proteinExistence type="inferred from homology"/>
<dbReference type="InterPro" id="IPR050131">
    <property type="entry name" value="Peptidase_S8_subtilisin-like"/>
</dbReference>
<dbReference type="EMBL" id="JBHLTC010000020">
    <property type="protein sequence ID" value="MFC0626039.1"/>
    <property type="molecule type" value="Genomic_DNA"/>
</dbReference>
<evidence type="ECO:0000256" key="1">
    <source>
        <dbReference type="ARBA" id="ARBA00011073"/>
    </source>
</evidence>
<keyword evidence="4 5" id="KW-0720">Serine protease</keyword>
<dbReference type="InterPro" id="IPR023827">
    <property type="entry name" value="Peptidase_S8_Asp-AS"/>
</dbReference>
<feature type="domain" description="Peptidase S8/S53" evidence="7">
    <location>
        <begin position="249"/>
        <end position="518"/>
    </location>
</feature>
<comment type="similarity">
    <text evidence="1 5 6">Belongs to the peptidase S8 family.</text>
</comment>
<dbReference type="PROSITE" id="PS51892">
    <property type="entry name" value="SUBTILASE"/>
    <property type="match status" value="1"/>
</dbReference>
<dbReference type="PRINTS" id="PR00723">
    <property type="entry name" value="SUBTILISIN"/>
</dbReference>
<dbReference type="Gene3D" id="3.40.50.200">
    <property type="entry name" value="Peptidase S8/S53 domain"/>
    <property type="match status" value="1"/>
</dbReference>
<protein>
    <submittedName>
        <fullName evidence="8">S8 family serine peptidase</fullName>
    </submittedName>
</protein>
<keyword evidence="2 5" id="KW-0645">Protease</keyword>
<evidence type="ECO:0000313" key="9">
    <source>
        <dbReference type="Proteomes" id="UP001589890"/>
    </source>
</evidence>
<evidence type="ECO:0000256" key="2">
    <source>
        <dbReference type="ARBA" id="ARBA00022670"/>
    </source>
</evidence>
<dbReference type="InterPro" id="IPR000209">
    <property type="entry name" value="Peptidase_S8/S53_dom"/>
</dbReference>
<gene>
    <name evidence="8" type="ORF">ACFFGN_18310</name>
</gene>
<evidence type="ECO:0000259" key="7">
    <source>
        <dbReference type="Pfam" id="PF00082"/>
    </source>
</evidence>
<feature type="active site" description="Charge relay system" evidence="5">
    <location>
        <position position="258"/>
    </location>
</feature>
<sequence length="1136" mass="119478">MVQVVAPGYRGISVRCHEIAGNGMMKVRVVAAMLVAGIAGTMGVPSGVAATGAISSGGRTDAGAATTGSVATVTLVTGDQVVVRRNHGSDQVLTIRPAKGREGMQFIRRKENGGLQIIPVDAAALVATQRVDRRLFNVTKLLTLGYGDSSRTDIPLITKYQPGTERNQGRLTLRSTKLLRELHPVSADVRSLPKATAAEFWKSVKASPAHGALAPGISKIWLDGKVSATLDQSVAQIGAPLAWQSGHRGQGVKVAVLDSGVDSSHPDLAAAVVAEKDFTESPSGAADRVGHGTHVAGIITGSGGAFNGKYQGVAPDAVLLNGKVLDDSGTGSDSGIIAGMEWAVAQGADVVNLSLASDFFSDGIGPMDLAVNELTEKSGTLFVVAAGNNGPVEGSITSPGAADSALTVGAVDAQDELADFSGRGPRVGDLALKPDITAPGVSIAAALAKDSLMGESSPVVDGAYVRLSGTSMAAPHVAGAAAILAALRPTWKAGELKAALMGSATPHRDQTTYEQGAGRLQVSRAVLQESFALPASISKGITRWPHHDDERSTDTITYVNKGTTPLVLTLTVESRGPDGKVAPSGMFALSAGEVTVPAGGSASVTLVTDTSVGAIDGVYTGRVKATGGTVSIQTPFGVTREPESYDLTLVMLDRNGHPAADHFARLVGIERPQIIHGYDPSGRVTLRVAKGEYYFEGLVATPDQDPDSIDPTLSVLVEPGLQVDSDATVVIDARRAKSSGFSVDQPDAAAIQREYGFRRTTDYGEAGSDFVSGQEEIFVAPSLTSADPSSFSYRVDGHYARPDGAEGFTESPYLYHLSRTDRGRVPVGLVRHVRDAELHAVHTQIAATSAEQIVSKDFMVELSAPATFVEYYSPAVPFLSSAFVLPEWGSAEPSMETIAPVVNHPLPGKSKKRWHVGPFAPALAPNPLLGVLAGRVGNSIEVVLPFFSDQQHSHLGFIQEDSAVMTLRRGGKVIGETSNRNAVFEVPAKSGRYQLAFRATQSVSSVSTSISTAWNFKSGAVPDDGMVPLPLMTIRFSPDLDEHNRATTGRFLLPLTIQRQTGIADREVRRLRVQVSYDDGRTWRPVTVVRSGLRRAVLLDHPNRGEFVSLRTEAADADGNTVHQTLIRAYALKAQS</sequence>
<organism evidence="8 9">
    <name type="scientific">Kribbella deserti</name>
    <dbReference type="NCBI Taxonomy" id="1926257"/>
    <lineage>
        <taxon>Bacteria</taxon>
        <taxon>Bacillati</taxon>
        <taxon>Actinomycetota</taxon>
        <taxon>Actinomycetes</taxon>
        <taxon>Propionibacteriales</taxon>
        <taxon>Kribbellaceae</taxon>
        <taxon>Kribbella</taxon>
    </lineage>
</organism>
<name>A0ABV6QN26_9ACTN</name>
<dbReference type="Proteomes" id="UP001589890">
    <property type="component" value="Unassembled WGS sequence"/>
</dbReference>
<reference evidence="8 9" key="1">
    <citation type="submission" date="2024-09" db="EMBL/GenBank/DDBJ databases">
        <authorList>
            <person name="Sun Q."/>
            <person name="Mori K."/>
        </authorList>
    </citation>
    <scope>NUCLEOTIDE SEQUENCE [LARGE SCALE GENOMIC DNA]</scope>
    <source>
        <strain evidence="8 9">CGMCC 1.15906</strain>
    </source>
</reference>
<dbReference type="InterPro" id="IPR036852">
    <property type="entry name" value="Peptidase_S8/S53_dom_sf"/>
</dbReference>
<evidence type="ECO:0000256" key="6">
    <source>
        <dbReference type="RuleBase" id="RU003355"/>
    </source>
</evidence>
<dbReference type="Pfam" id="PF00082">
    <property type="entry name" value="Peptidase_S8"/>
    <property type="match status" value="1"/>
</dbReference>
<evidence type="ECO:0000256" key="4">
    <source>
        <dbReference type="ARBA" id="ARBA00022825"/>
    </source>
</evidence>
<dbReference type="PROSITE" id="PS00138">
    <property type="entry name" value="SUBTILASE_SER"/>
    <property type="match status" value="1"/>
</dbReference>